<evidence type="ECO:0000256" key="4">
    <source>
        <dbReference type="ARBA" id="ARBA00022833"/>
    </source>
</evidence>
<feature type="domain" description="C2H2-type" evidence="6">
    <location>
        <begin position="11"/>
        <end position="38"/>
    </location>
</feature>
<organism evidence="7 8">
    <name type="scientific">Hypothenemus hampei</name>
    <name type="common">Coffee berry borer</name>
    <dbReference type="NCBI Taxonomy" id="57062"/>
    <lineage>
        <taxon>Eukaryota</taxon>
        <taxon>Metazoa</taxon>
        <taxon>Ecdysozoa</taxon>
        <taxon>Arthropoda</taxon>
        <taxon>Hexapoda</taxon>
        <taxon>Insecta</taxon>
        <taxon>Pterygota</taxon>
        <taxon>Neoptera</taxon>
        <taxon>Endopterygota</taxon>
        <taxon>Coleoptera</taxon>
        <taxon>Polyphaga</taxon>
        <taxon>Cucujiformia</taxon>
        <taxon>Curculionidae</taxon>
        <taxon>Scolytinae</taxon>
        <taxon>Hypothenemus</taxon>
    </lineage>
</organism>
<dbReference type="AlphaFoldDB" id="A0ABD1FDB7"/>
<gene>
    <name evidence="7" type="ORF">ABEB36_001061</name>
</gene>
<sequence length="180" mass="22036">MPISWMQICIFECQQCGKQYKTFTTLKRHLVHECGQYVCDKCDRRYKYSQSLRLHQRVKCGKERTIFCPLCSTGFWHKQGLQKHLKHKTCFIPKRTLFTKFSIQNNTLCYNCDQCKRIYKYRNNLRRHLKYECNKEPAFNCPYCTYMCTRKYTLCRHVKRNHQSLNTDIVNFRYKKHTNR</sequence>
<dbReference type="Pfam" id="PF00096">
    <property type="entry name" value="zf-C2H2"/>
    <property type="match status" value="3"/>
</dbReference>
<keyword evidence="1" id="KW-0479">Metal-binding</keyword>
<dbReference type="GO" id="GO:0008270">
    <property type="term" value="F:zinc ion binding"/>
    <property type="evidence" value="ECO:0007669"/>
    <property type="project" value="UniProtKB-KW"/>
</dbReference>
<dbReference type="PANTHER" id="PTHR24379">
    <property type="entry name" value="KRAB AND ZINC FINGER DOMAIN-CONTAINING"/>
    <property type="match status" value="1"/>
</dbReference>
<dbReference type="EMBL" id="JBDJPC010000001">
    <property type="protein sequence ID" value="KAL1517275.1"/>
    <property type="molecule type" value="Genomic_DNA"/>
</dbReference>
<dbReference type="InterPro" id="IPR036236">
    <property type="entry name" value="Znf_C2H2_sf"/>
</dbReference>
<evidence type="ECO:0000259" key="6">
    <source>
        <dbReference type="PROSITE" id="PS50157"/>
    </source>
</evidence>
<evidence type="ECO:0000256" key="3">
    <source>
        <dbReference type="ARBA" id="ARBA00022771"/>
    </source>
</evidence>
<evidence type="ECO:0000256" key="1">
    <source>
        <dbReference type="ARBA" id="ARBA00022723"/>
    </source>
</evidence>
<keyword evidence="2" id="KW-0677">Repeat</keyword>
<reference evidence="7 8" key="1">
    <citation type="submission" date="2024-05" db="EMBL/GenBank/DDBJ databases">
        <title>Genetic variation in Jamaican populations of the coffee berry borer (Hypothenemus hampei).</title>
        <authorList>
            <person name="Errbii M."/>
            <person name="Myrie A."/>
        </authorList>
    </citation>
    <scope>NUCLEOTIDE SEQUENCE [LARGE SCALE GENOMIC DNA]</scope>
    <source>
        <strain evidence="7">JA-Hopewell-2020-01-JO</strain>
        <tissue evidence="7">Whole body</tissue>
    </source>
</reference>
<dbReference type="Proteomes" id="UP001566132">
    <property type="component" value="Unassembled WGS sequence"/>
</dbReference>
<keyword evidence="4" id="KW-0862">Zinc</keyword>
<dbReference type="InterPro" id="IPR013087">
    <property type="entry name" value="Znf_C2H2_type"/>
</dbReference>
<dbReference type="PROSITE" id="PS00028">
    <property type="entry name" value="ZINC_FINGER_C2H2_1"/>
    <property type="match status" value="1"/>
</dbReference>
<feature type="domain" description="C2H2-type" evidence="6">
    <location>
        <begin position="37"/>
        <end position="64"/>
    </location>
</feature>
<evidence type="ECO:0000313" key="7">
    <source>
        <dbReference type="EMBL" id="KAL1517275.1"/>
    </source>
</evidence>
<dbReference type="SUPFAM" id="SSF57667">
    <property type="entry name" value="beta-beta-alpha zinc fingers"/>
    <property type="match status" value="3"/>
</dbReference>
<protein>
    <recommendedName>
        <fullName evidence="6">C2H2-type domain-containing protein</fullName>
    </recommendedName>
</protein>
<keyword evidence="3 5" id="KW-0863">Zinc-finger</keyword>
<evidence type="ECO:0000256" key="2">
    <source>
        <dbReference type="ARBA" id="ARBA00022737"/>
    </source>
</evidence>
<proteinExistence type="predicted"/>
<feature type="domain" description="C2H2-type" evidence="6">
    <location>
        <begin position="110"/>
        <end position="137"/>
    </location>
</feature>
<evidence type="ECO:0000256" key="5">
    <source>
        <dbReference type="PROSITE-ProRule" id="PRU00042"/>
    </source>
</evidence>
<accession>A0ABD1FDB7</accession>
<comment type="caution">
    <text evidence="7">The sequence shown here is derived from an EMBL/GenBank/DDBJ whole genome shotgun (WGS) entry which is preliminary data.</text>
</comment>
<dbReference type="SMART" id="SM00355">
    <property type="entry name" value="ZnF_C2H2"/>
    <property type="match status" value="5"/>
</dbReference>
<dbReference type="Gene3D" id="3.30.160.60">
    <property type="entry name" value="Classic Zinc Finger"/>
    <property type="match status" value="2"/>
</dbReference>
<evidence type="ECO:0000313" key="8">
    <source>
        <dbReference type="Proteomes" id="UP001566132"/>
    </source>
</evidence>
<keyword evidence="8" id="KW-1185">Reference proteome</keyword>
<name>A0ABD1FDB7_HYPHA</name>
<dbReference type="PROSITE" id="PS50157">
    <property type="entry name" value="ZINC_FINGER_C2H2_2"/>
    <property type="match status" value="3"/>
</dbReference>
<dbReference type="PANTHER" id="PTHR24379:SF121">
    <property type="entry name" value="C2H2-TYPE DOMAIN-CONTAINING PROTEIN"/>
    <property type="match status" value="1"/>
</dbReference>